<evidence type="ECO:0000313" key="7">
    <source>
        <dbReference type="Proteomes" id="UP000727407"/>
    </source>
</evidence>
<dbReference type="InterPro" id="IPR029063">
    <property type="entry name" value="SAM-dependent_MTases_sf"/>
</dbReference>
<dbReference type="PANTHER" id="PTHR16171">
    <property type="entry name" value="DNA REPAIR PROTEIN COMPLEMENTING XP-G CELLS-RELATED"/>
    <property type="match status" value="1"/>
</dbReference>
<dbReference type="InterPro" id="IPR019410">
    <property type="entry name" value="Methyltransf_16"/>
</dbReference>
<dbReference type="PANTHER" id="PTHR16171:SF11">
    <property type="entry name" value="DNA EXCISION REPAIR PROTEIN ERCC-5"/>
    <property type="match status" value="1"/>
</dbReference>
<dbReference type="AlphaFoldDB" id="A0A8J4X5M4"/>
<evidence type="ECO:0000256" key="3">
    <source>
        <dbReference type="ARBA" id="ARBA00022691"/>
    </source>
</evidence>
<reference evidence="6" key="1">
    <citation type="submission" date="2020-07" db="EMBL/GenBank/DDBJ databases">
        <title>Clarias magur genome sequencing, assembly and annotation.</title>
        <authorList>
            <person name="Kushwaha B."/>
            <person name="Kumar R."/>
            <person name="Das P."/>
            <person name="Joshi C.G."/>
            <person name="Kumar D."/>
            <person name="Nagpure N.S."/>
            <person name="Pandey M."/>
            <person name="Agarwal S."/>
            <person name="Srivastava S."/>
            <person name="Singh M."/>
            <person name="Sahoo L."/>
            <person name="Jayasankar P."/>
            <person name="Meher P.K."/>
            <person name="Koringa P.G."/>
            <person name="Iquebal M.A."/>
            <person name="Das S.P."/>
            <person name="Bit A."/>
            <person name="Patnaik S."/>
            <person name="Patel N."/>
            <person name="Shah T.M."/>
            <person name="Hinsu A."/>
            <person name="Jena J.K."/>
        </authorList>
    </citation>
    <scope>NUCLEOTIDE SEQUENCE</scope>
    <source>
        <strain evidence="6">CIFAMagur01</strain>
        <tissue evidence="6">Testis</tissue>
    </source>
</reference>
<proteinExistence type="predicted"/>
<evidence type="ECO:0000313" key="6">
    <source>
        <dbReference type="EMBL" id="KAF5902609.1"/>
    </source>
</evidence>
<dbReference type="Gene3D" id="3.40.50.150">
    <property type="entry name" value="Vaccinia Virus protein VP39"/>
    <property type="match status" value="1"/>
</dbReference>
<comment type="caution">
    <text evidence="6">The sequence shown here is derived from an EMBL/GenBank/DDBJ whole genome shotgun (WGS) entry which is preliminary data.</text>
</comment>
<dbReference type="GO" id="GO:0005634">
    <property type="term" value="C:nucleus"/>
    <property type="evidence" value="ECO:0007669"/>
    <property type="project" value="UniProtKB-SubCell"/>
</dbReference>
<feature type="region of interest" description="Disordered" evidence="5">
    <location>
        <begin position="139"/>
        <end position="171"/>
    </location>
</feature>
<comment type="subcellular location">
    <subcellularLocation>
        <location evidence="1">Nucleus</location>
    </subcellularLocation>
</comment>
<feature type="region of interest" description="Disordered" evidence="5">
    <location>
        <begin position="77"/>
        <end position="113"/>
    </location>
</feature>
<evidence type="ECO:0000256" key="2">
    <source>
        <dbReference type="ARBA" id="ARBA00022603"/>
    </source>
</evidence>
<organism evidence="6 7">
    <name type="scientific">Clarias magur</name>
    <name type="common">Asian catfish</name>
    <name type="synonym">Macropteronotus magur</name>
    <dbReference type="NCBI Taxonomy" id="1594786"/>
    <lineage>
        <taxon>Eukaryota</taxon>
        <taxon>Metazoa</taxon>
        <taxon>Chordata</taxon>
        <taxon>Craniata</taxon>
        <taxon>Vertebrata</taxon>
        <taxon>Euteleostomi</taxon>
        <taxon>Actinopterygii</taxon>
        <taxon>Neopterygii</taxon>
        <taxon>Teleostei</taxon>
        <taxon>Ostariophysi</taxon>
        <taxon>Siluriformes</taxon>
        <taxon>Clariidae</taxon>
        <taxon>Clarias</taxon>
    </lineage>
</organism>
<evidence type="ECO:0000256" key="5">
    <source>
        <dbReference type="SAM" id="MobiDB-lite"/>
    </source>
</evidence>
<gene>
    <name evidence="6" type="primary">mettl21c</name>
    <name evidence="6" type="ORF">DAT39_007681</name>
</gene>
<evidence type="ECO:0000256" key="1">
    <source>
        <dbReference type="ARBA" id="ARBA00004123"/>
    </source>
</evidence>
<keyword evidence="3" id="KW-0949">S-adenosyl-L-methionine</keyword>
<dbReference type="GO" id="GO:0032259">
    <property type="term" value="P:methylation"/>
    <property type="evidence" value="ECO:0007669"/>
    <property type="project" value="UniProtKB-KW"/>
</dbReference>
<keyword evidence="7" id="KW-1185">Reference proteome</keyword>
<dbReference type="GO" id="GO:0004520">
    <property type="term" value="F:DNA endonuclease activity"/>
    <property type="evidence" value="ECO:0007669"/>
    <property type="project" value="TreeGrafter"/>
</dbReference>
<name>A0A8J4X5M4_CLAMG</name>
<accession>A0A8J4X5M4</accession>
<keyword evidence="2 6" id="KW-0489">Methyltransferase</keyword>
<protein>
    <submittedName>
        <fullName evidence="6">Protein-lysine methyltransferase METTL21E-like</fullName>
    </submittedName>
</protein>
<keyword evidence="4" id="KW-0539">Nucleus</keyword>
<evidence type="ECO:0000256" key="4">
    <source>
        <dbReference type="ARBA" id="ARBA00023242"/>
    </source>
</evidence>
<dbReference type="EMBL" id="QNUK01000087">
    <property type="protein sequence ID" value="KAF5902609.1"/>
    <property type="molecule type" value="Genomic_DNA"/>
</dbReference>
<dbReference type="GO" id="GO:0003697">
    <property type="term" value="F:single-stranded DNA binding"/>
    <property type="evidence" value="ECO:0007669"/>
    <property type="project" value="TreeGrafter"/>
</dbReference>
<dbReference type="Pfam" id="PF10294">
    <property type="entry name" value="Methyltransf_16"/>
    <property type="match status" value="1"/>
</dbReference>
<feature type="non-terminal residue" evidence="6">
    <location>
        <position position="285"/>
    </location>
</feature>
<dbReference type="OrthoDB" id="413520at2759"/>
<dbReference type="Proteomes" id="UP000727407">
    <property type="component" value="Unassembled WGS sequence"/>
</dbReference>
<dbReference type="GO" id="GO:0008168">
    <property type="term" value="F:methyltransferase activity"/>
    <property type="evidence" value="ECO:0007669"/>
    <property type="project" value="UniProtKB-KW"/>
</dbReference>
<sequence>MWSSSMTMCSLTSPKFCYSRFGWNSRKTEETLQPVLKQLSNQQTQLRIDSFFRLEQQERQAIRSQRLRRAVTCLKRKERDGADNESESSEDEKVSPVKKGKNSKDKGTDVTSAGMFGGGFIGLDVSSNSPEETMIIGEIEKQPKAGKSELLNVESSSSSSEDERKHNNSAPMVTAQTYSTAMEQEPAEETETQEVAPDAELAAAIMKRHFRPSLIKCEAWEGYTFAHLEIKIKESTDCYGAVLWPSAMVLCHFLDTHQEAYNLVDKNIIEIGAGTGLVTIVCSLL</sequence>
<keyword evidence="2 6" id="KW-0808">Transferase</keyword>